<organism evidence="1 2">
    <name type="scientific">Cryobacterium luteum</name>
    <dbReference type="NCBI Taxonomy" id="1424661"/>
    <lineage>
        <taxon>Bacteria</taxon>
        <taxon>Bacillati</taxon>
        <taxon>Actinomycetota</taxon>
        <taxon>Actinomycetes</taxon>
        <taxon>Micrococcales</taxon>
        <taxon>Microbacteriaceae</taxon>
        <taxon>Cryobacterium</taxon>
    </lineage>
</organism>
<sequence>MATIIETDDGGFIAGDPPETLPEGHHWCAYCAGSGLEYGDSGSVEICSGCHGACTEGCDKDTCDEHVHLKRHAPAGAEA</sequence>
<proteinExistence type="predicted"/>
<dbReference type="OrthoDB" id="9958138at2"/>
<protein>
    <submittedName>
        <fullName evidence="1">Uncharacterized protein</fullName>
    </submittedName>
</protein>
<name>A0A1H8AR90_9MICO</name>
<comment type="caution">
    <text evidence="1">The sequence shown here is derived from an EMBL/GenBank/DDBJ whole genome shotgun (WGS) entry which is preliminary data.</text>
</comment>
<reference evidence="1 2" key="1">
    <citation type="submission" date="2019-03" db="EMBL/GenBank/DDBJ databases">
        <title>Genomics of glacier-inhabiting Cryobacterium strains.</title>
        <authorList>
            <person name="Liu Q."/>
            <person name="Xin Y.-H."/>
        </authorList>
    </citation>
    <scope>NUCLEOTIDE SEQUENCE [LARGE SCALE GENOMIC DNA]</scope>
    <source>
        <strain evidence="1 2">Hh15</strain>
    </source>
</reference>
<gene>
    <name evidence="1" type="ORF">E3O10_12570</name>
</gene>
<evidence type="ECO:0000313" key="1">
    <source>
        <dbReference type="EMBL" id="TFB88606.1"/>
    </source>
</evidence>
<keyword evidence="2" id="KW-1185">Reference proteome</keyword>
<evidence type="ECO:0000313" key="2">
    <source>
        <dbReference type="Proteomes" id="UP000297654"/>
    </source>
</evidence>
<dbReference type="EMBL" id="SOFF01000031">
    <property type="protein sequence ID" value="TFB88606.1"/>
    <property type="molecule type" value="Genomic_DNA"/>
</dbReference>
<accession>A0A1H8AR90</accession>
<dbReference type="Proteomes" id="UP000297654">
    <property type="component" value="Unassembled WGS sequence"/>
</dbReference>
<dbReference type="RefSeq" id="WP_092106508.1">
    <property type="nucleotide sequence ID" value="NZ_FOCN01000001.1"/>
</dbReference>
<dbReference type="AlphaFoldDB" id="A0A1H8AR90"/>